<keyword evidence="1" id="KW-0812">Transmembrane</keyword>
<dbReference type="HOGENOM" id="CLU_215165_0_0_2"/>
<keyword evidence="1" id="KW-1133">Transmembrane helix</keyword>
<evidence type="ECO:0000256" key="1">
    <source>
        <dbReference type="SAM" id="Phobius"/>
    </source>
</evidence>
<accession>D9PVR7</accession>
<evidence type="ECO:0000313" key="3">
    <source>
        <dbReference type="Proteomes" id="UP000000345"/>
    </source>
</evidence>
<reference key="1">
    <citation type="submission" date="2009-08" db="EMBL/GenBank/DDBJ databases">
        <title>The genome sequence of Methanothermobacter marburgensis.</title>
        <authorList>
            <person name="Kaster A."/>
            <person name="Seedorf H."/>
            <person name="Goenrich M."/>
            <person name="Wiezer A."/>
            <person name="Liesegang H."/>
            <person name="Thauer R."/>
            <person name="Gottschalk G."/>
        </authorList>
    </citation>
    <scope>NUCLEOTIDE SEQUENCE</scope>
    <source>
        <strain>Marburg</strain>
    </source>
</reference>
<dbReference type="Pfam" id="PF11295">
    <property type="entry name" value="DUF3096"/>
    <property type="match status" value="1"/>
</dbReference>
<dbReference type="EMBL" id="CP001710">
    <property type="protein sequence ID" value="ADL58315.1"/>
    <property type="molecule type" value="Genomic_DNA"/>
</dbReference>
<dbReference type="KEGG" id="mmg:MTBMA_c07200"/>
<dbReference type="Proteomes" id="UP000000345">
    <property type="component" value="Chromosome"/>
</dbReference>
<feature type="transmembrane region" description="Helical" evidence="1">
    <location>
        <begin position="15"/>
        <end position="48"/>
    </location>
</feature>
<gene>
    <name evidence="2" type="ordered locus">MTBMA_c07200</name>
</gene>
<keyword evidence="1" id="KW-0472">Membrane</keyword>
<dbReference type="AlphaFoldDB" id="D9PVR7"/>
<evidence type="ECO:0008006" key="4">
    <source>
        <dbReference type="Google" id="ProtNLM"/>
    </source>
</evidence>
<keyword evidence="3" id="KW-1185">Reference proteome</keyword>
<reference evidence="2 3" key="2">
    <citation type="journal article" date="2010" name="J. Bacteriol.">
        <title>Complete genome sequence of Methanothermobacter marburgensis, a methanoarchaeon model organism.</title>
        <authorList>
            <person name="Liesegang H."/>
            <person name="Kaster A.K."/>
            <person name="Wiezer A."/>
            <person name="Goenrich M."/>
            <person name="Wollherr A."/>
            <person name="Seedorf H."/>
            <person name="Gottschalk G."/>
            <person name="Thauer R.K."/>
        </authorList>
    </citation>
    <scope>NUCLEOTIDE SEQUENCE [LARGE SCALE GENOMIC DNA]</scope>
    <source>
        <strain evidence="3">ATCC BAA-927 / DSM 2133 / JCM 14651 / NBRC 100331 / OCM 82 / Marburg</strain>
    </source>
</reference>
<sequence length="52" mass="5892">MTYNYYMKSETETRVVGLLAVLIGILMIIYPQLVGYLVGVFLIAYGLLKIFS</sequence>
<proteinExistence type="predicted"/>
<evidence type="ECO:0000313" key="2">
    <source>
        <dbReference type="EMBL" id="ADL58315.1"/>
    </source>
</evidence>
<organism evidence="2 3">
    <name type="scientific">Methanothermobacter marburgensis (strain ATCC BAA-927 / DSM 2133 / JCM 14651 / NBRC 100331 / OCM 82 / Marburg)</name>
    <name type="common">Methanobacterium thermoautotrophicum</name>
    <dbReference type="NCBI Taxonomy" id="79929"/>
    <lineage>
        <taxon>Archaea</taxon>
        <taxon>Methanobacteriati</taxon>
        <taxon>Methanobacteriota</taxon>
        <taxon>Methanomada group</taxon>
        <taxon>Methanobacteria</taxon>
        <taxon>Methanobacteriales</taxon>
        <taxon>Methanobacteriaceae</taxon>
        <taxon>Methanothermobacter</taxon>
    </lineage>
</organism>
<dbReference type="STRING" id="79929.MTBMA_c07200"/>
<dbReference type="PATRIC" id="fig|79929.8.peg.705"/>
<dbReference type="PaxDb" id="79929-MTBMA_c07200"/>
<protein>
    <recommendedName>
        <fullName evidence="4">DUF3096 domain-containing protein</fullName>
    </recommendedName>
</protein>
<name>D9PVR7_METTM</name>
<dbReference type="InterPro" id="IPR021446">
    <property type="entry name" value="DUF3096"/>
</dbReference>